<reference evidence="2 3" key="1">
    <citation type="submission" date="2022-04" db="EMBL/GenBank/DDBJ databases">
        <title>Hymenobacter sp. isolated from the air.</title>
        <authorList>
            <person name="Won M."/>
            <person name="Lee C.-M."/>
            <person name="Woen H.-Y."/>
            <person name="Kwon S.-W."/>
        </authorList>
    </citation>
    <scope>NUCLEOTIDE SEQUENCE [LARGE SCALE GENOMIC DNA]</scope>
    <source>
        <strain evidence="3">5413 J-13</strain>
    </source>
</reference>
<protein>
    <submittedName>
        <fullName evidence="2">SusD/RagB family nutrient-binding outer membrane lipoprotein</fullName>
    </submittedName>
</protein>
<evidence type="ECO:0000256" key="1">
    <source>
        <dbReference type="SAM" id="MobiDB-lite"/>
    </source>
</evidence>
<name>A0A8T9SVR9_9BACT</name>
<evidence type="ECO:0000313" key="3">
    <source>
        <dbReference type="Proteomes" id="UP000829925"/>
    </source>
</evidence>
<organism evidence="2 3">
    <name type="scientific">Hymenobacter aerilatus</name>
    <dbReference type="NCBI Taxonomy" id="2932251"/>
    <lineage>
        <taxon>Bacteria</taxon>
        <taxon>Pseudomonadati</taxon>
        <taxon>Bacteroidota</taxon>
        <taxon>Cytophagia</taxon>
        <taxon>Cytophagales</taxon>
        <taxon>Hymenobacteraceae</taxon>
        <taxon>Hymenobacter</taxon>
    </lineage>
</organism>
<sequence>MQFLRFTKYIAFAATLGFFSSCNEFLDVNDSPNAVLNAPATTVLVSAQTQLGFLMGSDLHRFTSILVQQNAGQGGPSIQTVLYDRYVITETDINNVWRFSIYGGALADMQSLIAQTAETSPKYAGISQLMQAYLFSVTTDAFGDIPYTQALQFAGNVQPAYDPSQQVYENLITLINTGLENIDKQSVLTPGADDLIYAGDMAKWRRFANTLKLRLYIHYFPKLSSNATTAFASLLQAGPSAFMTGTADNFQLAFEALSQRTNPIHQFETNRIGNFFPSSTLVDLMNGKADPRRASYFTQYPTGSGQYLGAGNGTGVGAPNTNFSRIGTFLRGASTGTGVQEYAGDAPIRMLTFAEYNFILAEYYARTGNVAAAQTSFTAGINASMSMAGVSTANSTAYIAARPALATLSAADQIRVIIEEKFVASYGVAVEPWTDWRRTKFPALTPPSNAQETVIPRILPYSDVERVSNPANTPARPTITAPSVFWDPGA</sequence>
<gene>
    <name evidence="2" type="ORF">MUN82_12920</name>
</gene>
<accession>A0A8T9SVR9</accession>
<evidence type="ECO:0000313" key="2">
    <source>
        <dbReference type="EMBL" id="UOR03849.1"/>
    </source>
</evidence>
<dbReference type="AlphaFoldDB" id="A0A8T9SVR9"/>
<dbReference type="InterPro" id="IPR011990">
    <property type="entry name" value="TPR-like_helical_dom_sf"/>
</dbReference>
<dbReference type="InterPro" id="IPR041662">
    <property type="entry name" value="SusD-like_2"/>
</dbReference>
<proteinExistence type="predicted"/>
<feature type="region of interest" description="Disordered" evidence="1">
    <location>
        <begin position="469"/>
        <end position="490"/>
    </location>
</feature>
<dbReference type="Proteomes" id="UP000829925">
    <property type="component" value="Chromosome"/>
</dbReference>
<keyword evidence="3" id="KW-1185">Reference proteome</keyword>
<keyword evidence="2" id="KW-0449">Lipoprotein</keyword>
<dbReference type="Gene3D" id="1.25.40.390">
    <property type="match status" value="1"/>
</dbReference>
<dbReference type="Pfam" id="PF12771">
    <property type="entry name" value="SusD-like_2"/>
    <property type="match status" value="1"/>
</dbReference>
<dbReference type="EMBL" id="CP095053">
    <property type="protein sequence ID" value="UOR03849.1"/>
    <property type="molecule type" value="Genomic_DNA"/>
</dbReference>
<dbReference type="PROSITE" id="PS51257">
    <property type="entry name" value="PROKAR_LIPOPROTEIN"/>
    <property type="match status" value="1"/>
</dbReference>
<dbReference type="KEGG" id="haei:MUN82_12920"/>
<dbReference type="SUPFAM" id="SSF48452">
    <property type="entry name" value="TPR-like"/>
    <property type="match status" value="1"/>
</dbReference>
<dbReference type="RefSeq" id="WP_245091035.1">
    <property type="nucleotide sequence ID" value="NZ_CP095053.1"/>
</dbReference>